<protein>
    <submittedName>
        <fullName evidence="2">Uncharacterized protein</fullName>
    </submittedName>
</protein>
<keyword evidence="1" id="KW-1133">Transmembrane helix</keyword>
<evidence type="ECO:0000313" key="2">
    <source>
        <dbReference type="EMBL" id="EKE29144.1"/>
    </source>
</evidence>
<reference evidence="2" key="1">
    <citation type="journal article" date="2012" name="Science">
        <title>Fermentation, hydrogen, and sulfur metabolism in multiple uncultivated bacterial phyla.</title>
        <authorList>
            <person name="Wrighton K.C."/>
            <person name="Thomas B.C."/>
            <person name="Sharon I."/>
            <person name="Miller C.S."/>
            <person name="Castelle C.J."/>
            <person name="VerBerkmoes N.C."/>
            <person name="Wilkins M.J."/>
            <person name="Hettich R.L."/>
            <person name="Lipton M.S."/>
            <person name="Williams K.H."/>
            <person name="Long P.E."/>
            <person name="Banfield J.F."/>
        </authorList>
    </citation>
    <scope>NUCLEOTIDE SEQUENCE [LARGE SCALE GENOMIC DNA]</scope>
</reference>
<proteinExistence type="predicted"/>
<feature type="transmembrane region" description="Helical" evidence="1">
    <location>
        <begin position="291"/>
        <end position="310"/>
    </location>
</feature>
<name>K2GFS9_9BACT</name>
<dbReference type="EMBL" id="AMFJ01000220">
    <property type="protein sequence ID" value="EKE29144.1"/>
    <property type="molecule type" value="Genomic_DNA"/>
</dbReference>
<keyword evidence="1" id="KW-0812">Transmembrane</keyword>
<sequence length="410" mass="45520">MLELNLTWLQITNTAQDISEEKITQEEEAISIIQESPTAPEVAPLGKAAESKPKLSLSLNSLMWKPEPQVTEPEILTQDDQSDKTISDTPAEAVGDTIESVVSEDQEMISDAIPETISEKTEEIKEESSSILSITSLKETEEGIRNEAAEEVNRKNALIAKEKEPEEEKKEFFPGFNALWDFGNEDILGLNKKEDDWIQWESVSIFKPKEEEVPVAEIVDAPVEQVIQVAEEQLVATEVAEEDASLLLLDTASAQPETSSEPVISQNPEEIKEELSKKRLFAWLEPFKKKILIYSVAILTIWSVSITWFMTFNRAPDIKANINEIKLPPIKFKEWVDFNIIKNVKKNIKKTNPSVVVTGSGETIAAPVSGLPGGEPMNASGGQPEWMMPPPPAQEIAPPSWIFPAPPPAN</sequence>
<gene>
    <name evidence="2" type="ORF">ACD_2C00220G0007</name>
</gene>
<keyword evidence="1" id="KW-0472">Membrane</keyword>
<organism evidence="2">
    <name type="scientific">uncultured bacterium</name>
    <name type="common">gcode 4</name>
    <dbReference type="NCBI Taxonomy" id="1234023"/>
    <lineage>
        <taxon>Bacteria</taxon>
        <taxon>environmental samples</taxon>
    </lineage>
</organism>
<dbReference type="AlphaFoldDB" id="K2GFS9"/>
<evidence type="ECO:0000256" key="1">
    <source>
        <dbReference type="SAM" id="Phobius"/>
    </source>
</evidence>
<accession>K2GFS9</accession>
<comment type="caution">
    <text evidence="2">The sequence shown here is derived from an EMBL/GenBank/DDBJ whole genome shotgun (WGS) entry which is preliminary data.</text>
</comment>